<dbReference type="Pfam" id="PF00348">
    <property type="entry name" value="polyprenyl_synt"/>
    <property type="match status" value="1"/>
</dbReference>
<organism evidence="7 8">
    <name type="scientific">Staphylococcus argensis</name>
    <dbReference type="NCBI Taxonomy" id="1607738"/>
    <lineage>
        <taxon>Bacteria</taxon>
        <taxon>Bacillati</taxon>
        <taxon>Bacillota</taxon>
        <taxon>Bacilli</taxon>
        <taxon>Bacillales</taxon>
        <taxon>Staphylococcaceae</taxon>
        <taxon>Staphylococcus</taxon>
    </lineage>
</organism>
<dbReference type="Gene3D" id="1.10.600.10">
    <property type="entry name" value="Farnesyl Diphosphate Synthase"/>
    <property type="match status" value="1"/>
</dbReference>
<dbReference type="GeneID" id="98297594"/>
<proteinExistence type="inferred from homology"/>
<evidence type="ECO:0000256" key="5">
    <source>
        <dbReference type="ARBA" id="ARBA00022842"/>
    </source>
</evidence>
<dbReference type="PROSITE" id="PS00723">
    <property type="entry name" value="POLYPRENYL_SYNTHASE_1"/>
    <property type="match status" value="1"/>
</dbReference>
<dbReference type="SUPFAM" id="SSF48576">
    <property type="entry name" value="Terpenoid synthases"/>
    <property type="match status" value="1"/>
</dbReference>
<dbReference type="InterPro" id="IPR008949">
    <property type="entry name" value="Isoprenoid_synthase_dom_sf"/>
</dbReference>
<dbReference type="PANTHER" id="PTHR12001:SF69">
    <property type="entry name" value="ALL TRANS-POLYPRENYL-DIPHOSPHATE SYNTHASE PDSS1"/>
    <property type="match status" value="1"/>
</dbReference>
<dbReference type="AlphaFoldDB" id="A0A2K4FFD1"/>
<evidence type="ECO:0000256" key="4">
    <source>
        <dbReference type="ARBA" id="ARBA00022723"/>
    </source>
</evidence>
<evidence type="ECO:0000313" key="8">
    <source>
        <dbReference type="Proteomes" id="UP000242712"/>
    </source>
</evidence>
<dbReference type="PROSITE" id="PS00444">
    <property type="entry name" value="POLYPRENYL_SYNTHASE_2"/>
    <property type="match status" value="1"/>
</dbReference>
<comment type="cofactor">
    <cofactor evidence="1">
        <name>Mg(2+)</name>
        <dbReference type="ChEBI" id="CHEBI:18420"/>
    </cofactor>
</comment>
<dbReference type="RefSeq" id="WP_103371298.1">
    <property type="nucleotide sequence ID" value="NZ_CBCRVO010000001.1"/>
</dbReference>
<dbReference type="GO" id="GO:0046872">
    <property type="term" value="F:metal ion binding"/>
    <property type="evidence" value="ECO:0007669"/>
    <property type="project" value="UniProtKB-KW"/>
</dbReference>
<keyword evidence="3 6" id="KW-0808">Transferase</keyword>
<name>A0A2K4FFD1_9STAP</name>
<keyword evidence="8" id="KW-1185">Reference proteome</keyword>
<dbReference type="EMBL" id="PPPX01000001">
    <property type="protein sequence ID" value="POA10003.1"/>
    <property type="molecule type" value="Genomic_DNA"/>
</dbReference>
<keyword evidence="5" id="KW-0460">Magnesium</keyword>
<gene>
    <name evidence="7" type="ORF">CD039_04450</name>
</gene>
<comment type="caution">
    <text evidence="7">The sequence shown here is derived from an EMBL/GenBank/DDBJ whole genome shotgun (WGS) entry which is preliminary data.</text>
</comment>
<dbReference type="PANTHER" id="PTHR12001">
    <property type="entry name" value="GERANYLGERANYL PYROPHOSPHATE SYNTHASE"/>
    <property type="match status" value="1"/>
</dbReference>
<comment type="similarity">
    <text evidence="2 6">Belongs to the FPP/GGPP synthase family.</text>
</comment>
<evidence type="ECO:0000256" key="2">
    <source>
        <dbReference type="ARBA" id="ARBA00006706"/>
    </source>
</evidence>
<evidence type="ECO:0000313" key="7">
    <source>
        <dbReference type="EMBL" id="POA10003.1"/>
    </source>
</evidence>
<dbReference type="Proteomes" id="UP000242712">
    <property type="component" value="Unassembled WGS sequence"/>
</dbReference>
<sequence>MAKLNMNKEIKYIEKRLKKAIVSNDAVLEAASNHLLTSGGKRVRPAFVVLSSQFGKSMSEDTYRVAVALELIHMATLVHDDVIDRSDKRRGRLTIAKKWDQNTAILTGNFLLALALEHMSEIEDVRVHRVISSAIIDVCKGELFQFQDQFNSEQTMTNYLRRIKRKTALLIQLATEVGAISSGADDETVRKLKMIGYYIGMSFQIVDDILDFTSSEKQLGKPVGSDLLNGHLTLPVLLEMRHNDTFKSQIEALGPDSPAEDFQDCIATIQASSSVQTAQAISDKYLAKAEHLIETLNNEHPKSLFKKLIQKMSKRNT</sequence>
<dbReference type="InterPro" id="IPR033749">
    <property type="entry name" value="Polyprenyl_synt_CS"/>
</dbReference>
<evidence type="ECO:0000256" key="3">
    <source>
        <dbReference type="ARBA" id="ARBA00022679"/>
    </source>
</evidence>
<accession>A0A2K4FFD1</accession>
<dbReference type="CDD" id="cd00685">
    <property type="entry name" value="Trans_IPPS_HT"/>
    <property type="match status" value="1"/>
</dbReference>
<protein>
    <submittedName>
        <fullName evidence="7">Heptaprenyl diphosphate synthase</fullName>
    </submittedName>
</protein>
<keyword evidence="4" id="KW-0479">Metal-binding</keyword>
<reference evidence="7 8" key="1">
    <citation type="submission" date="2017-08" db="EMBL/GenBank/DDBJ databases">
        <title>Draft genome sequences of 64 type strains of genus Staph aureus.</title>
        <authorList>
            <person name="Cole K."/>
            <person name="Golubchik T."/>
            <person name="Russell J."/>
            <person name="Foster D."/>
            <person name="Llewelyn M."/>
            <person name="Wilson D."/>
            <person name="Crook D."/>
            <person name="Paul J."/>
        </authorList>
    </citation>
    <scope>NUCLEOTIDE SEQUENCE [LARGE SCALE GENOMIC DNA]</scope>
    <source>
        <strain evidence="7 8">DSM 29875</strain>
    </source>
</reference>
<dbReference type="SFLD" id="SFLDS00005">
    <property type="entry name" value="Isoprenoid_Synthase_Type_I"/>
    <property type="match status" value="1"/>
</dbReference>
<dbReference type="InterPro" id="IPR000092">
    <property type="entry name" value="Polyprenyl_synt"/>
</dbReference>
<evidence type="ECO:0000256" key="6">
    <source>
        <dbReference type="RuleBase" id="RU004466"/>
    </source>
</evidence>
<dbReference type="GO" id="GO:0008299">
    <property type="term" value="P:isoprenoid biosynthetic process"/>
    <property type="evidence" value="ECO:0007669"/>
    <property type="project" value="InterPro"/>
</dbReference>
<evidence type="ECO:0000256" key="1">
    <source>
        <dbReference type="ARBA" id="ARBA00001946"/>
    </source>
</evidence>
<dbReference type="OrthoDB" id="9805316at2"/>
<dbReference type="GO" id="GO:0004659">
    <property type="term" value="F:prenyltransferase activity"/>
    <property type="evidence" value="ECO:0007669"/>
    <property type="project" value="InterPro"/>
</dbReference>